<name>A0A2T4Z4M9_9BACL</name>
<keyword evidence="7" id="KW-0328">Glycosyltransferase</keyword>
<evidence type="ECO:0000256" key="13">
    <source>
        <dbReference type="ARBA" id="ARBA00023268"/>
    </source>
</evidence>
<dbReference type="GO" id="GO:0005886">
    <property type="term" value="C:plasma membrane"/>
    <property type="evidence" value="ECO:0007669"/>
    <property type="project" value="UniProtKB-SubCell"/>
</dbReference>
<keyword evidence="13" id="KW-0511">Multifunctional enzyme</keyword>
<evidence type="ECO:0000256" key="17">
    <source>
        <dbReference type="SAM" id="Phobius"/>
    </source>
</evidence>
<evidence type="ECO:0000256" key="14">
    <source>
        <dbReference type="ARBA" id="ARBA00023316"/>
    </source>
</evidence>
<keyword evidence="6" id="KW-0645">Protease</keyword>
<dbReference type="FunFam" id="1.10.3810.10:FF:000001">
    <property type="entry name" value="Penicillin-binding protein 1A"/>
    <property type="match status" value="1"/>
</dbReference>
<dbReference type="Proteomes" id="UP000241639">
    <property type="component" value="Unassembled WGS sequence"/>
</dbReference>
<dbReference type="InterPro" id="IPR012338">
    <property type="entry name" value="Beta-lactam/transpept-like"/>
</dbReference>
<keyword evidence="9" id="KW-0378">Hydrolase</keyword>
<reference evidence="20 21" key="1">
    <citation type="submission" date="2018-04" db="EMBL/GenBank/DDBJ databases">
        <title>Genomic Encyclopedia of Archaeal and Bacterial Type Strains, Phase II (KMG-II): from individual species to whole genera.</title>
        <authorList>
            <person name="Goeker M."/>
        </authorList>
    </citation>
    <scope>NUCLEOTIDE SEQUENCE [LARGE SCALE GENOMIC DNA]</scope>
    <source>
        <strain evidence="20 21">DSM 45169</strain>
    </source>
</reference>
<keyword evidence="21" id="KW-1185">Reference proteome</keyword>
<dbReference type="Pfam" id="PF00905">
    <property type="entry name" value="Transpeptidase"/>
    <property type="match status" value="1"/>
</dbReference>
<evidence type="ECO:0000256" key="2">
    <source>
        <dbReference type="ARBA" id="ARBA00007090"/>
    </source>
</evidence>
<evidence type="ECO:0000256" key="11">
    <source>
        <dbReference type="ARBA" id="ARBA00022984"/>
    </source>
</evidence>
<gene>
    <name evidence="20" type="ORF">C8J48_3176</name>
</gene>
<keyword evidence="8" id="KW-0808">Transferase</keyword>
<keyword evidence="11" id="KW-0573">Peptidoglycan synthesis</keyword>
<dbReference type="SUPFAM" id="SSF53955">
    <property type="entry name" value="Lysozyme-like"/>
    <property type="match status" value="1"/>
</dbReference>
<dbReference type="InterPro" id="IPR023346">
    <property type="entry name" value="Lysozyme-like_dom_sf"/>
</dbReference>
<keyword evidence="10" id="KW-0133">Cell shape</keyword>
<evidence type="ECO:0000256" key="12">
    <source>
        <dbReference type="ARBA" id="ARBA00023136"/>
    </source>
</evidence>
<dbReference type="EMBL" id="PZZP01000002">
    <property type="protein sequence ID" value="PTM56851.1"/>
    <property type="molecule type" value="Genomic_DNA"/>
</dbReference>
<dbReference type="GO" id="GO:0008360">
    <property type="term" value="P:regulation of cell shape"/>
    <property type="evidence" value="ECO:0007669"/>
    <property type="project" value="UniProtKB-KW"/>
</dbReference>
<evidence type="ECO:0000256" key="5">
    <source>
        <dbReference type="ARBA" id="ARBA00022645"/>
    </source>
</evidence>
<keyword evidence="12 17" id="KW-0472">Membrane</keyword>
<dbReference type="InterPro" id="IPR001264">
    <property type="entry name" value="Glyco_trans_51"/>
</dbReference>
<evidence type="ECO:0000256" key="16">
    <source>
        <dbReference type="ARBA" id="ARBA00049902"/>
    </source>
</evidence>
<dbReference type="GO" id="GO:0008955">
    <property type="term" value="F:peptidoglycan glycosyltransferase activity"/>
    <property type="evidence" value="ECO:0007669"/>
    <property type="project" value="UniProtKB-EC"/>
</dbReference>
<keyword evidence="5" id="KW-0121">Carboxypeptidase</keyword>
<accession>A0A2T4Z4M9</accession>
<dbReference type="InterPro" id="IPR001460">
    <property type="entry name" value="PCN-bd_Tpept"/>
</dbReference>
<evidence type="ECO:0000259" key="18">
    <source>
        <dbReference type="Pfam" id="PF00905"/>
    </source>
</evidence>
<organism evidence="20 21">
    <name type="scientific">Desmospora activa DSM 45169</name>
    <dbReference type="NCBI Taxonomy" id="1121389"/>
    <lineage>
        <taxon>Bacteria</taxon>
        <taxon>Bacillati</taxon>
        <taxon>Bacillota</taxon>
        <taxon>Bacilli</taxon>
        <taxon>Bacillales</taxon>
        <taxon>Thermoactinomycetaceae</taxon>
        <taxon>Desmospora</taxon>
    </lineage>
</organism>
<evidence type="ECO:0000256" key="9">
    <source>
        <dbReference type="ARBA" id="ARBA00022801"/>
    </source>
</evidence>
<evidence type="ECO:0000256" key="3">
    <source>
        <dbReference type="ARBA" id="ARBA00007739"/>
    </source>
</evidence>
<comment type="catalytic activity">
    <reaction evidence="15">
        <text>Preferential cleavage: (Ac)2-L-Lys-D-Ala-|-D-Ala. Also transpeptidation of peptidyl-alanyl moieties that are N-acyl substituents of D-alanine.</text>
        <dbReference type="EC" id="3.4.16.4"/>
    </reaction>
</comment>
<evidence type="ECO:0000256" key="8">
    <source>
        <dbReference type="ARBA" id="ARBA00022679"/>
    </source>
</evidence>
<keyword evidence="17" id="KW-0812">Transmembrane</keyword>
<dbReference type="NCBIfam" id="TIGR02074">
    <property type="entry name" value="PBP_1a_fam"/>
    <property type="match status" value="1"/>
</dbReference>
<dbReference type="GO" id="GO:0009002">
    <property type="term" value="F:serine-type D-Ala-D-Ala carboxypeptidase activity"/>
    <property type="evidence" value="ECO:0007669"/>
    <property type="project" value="UniProtKB-EC"/>
</dbReference>
<dbReference type="PANTHER" id="PTHR32282:SF11">
    <property type="entry name" value="PENICILLIN-BINDING PROTEIN 1B"/>
    <property type="match status" value="1"/>
</dbReference>
<dbReference type="Gene3D" id="1.10.3810.10">
    <property type="entry name" value="Biosynthetic peptidoglycan transglycosylase-like"/>
    <property type="match status" value="1"/>
</dbReference>
<evidence type="ECO:0000256" key="6">
    <source>
        <dbReference type="ARBA" id="ARBA00022670"/>
    </source>
</evidence>
<sequence>MADNIDRTTSTNSIPSIFPAVGRWWRRGRLLLRWALFCLLAGVGLAILTVLYLKSKPLPPPDIGMTTQIVDVRGRAIDQWDKGEHRNYIPLKQLPASLIQATLIAEDRQFYHHHGFSPRGILRAAWVNLRSGRVAQGASTITQQLARNLYLTHDRTWSRKLKEAIYTAQLELHFSKDEILEMYLNKIYYGHGSYGAERAARAYFGKPAHRLTLAESAMLAGIPRGPRWYSPLQNETRAKQRQLAILDAMTRHRTITAQAAKQAKQEQLVFSTPPKPGPARAPWFRDVVLNEAVSRFGLDEALVQNGGLRIYTTLDLSMQEQAEHAMEHSLAAQPDLEGALISVDPQTGHIKAMVGGKDYRRSQFNRVFAKRQPGSTFKPVVYLAALERGLTPAARFESKPTSFFHEEKPYRPTNYHGRYANRFISMGEAIATSDNVYAIHTHLTIGEEETVRMARRLGIHSPLNPVPSLALGTSDVSPYEMVQVYATLAAGGMHHPPTSILRVEAPDGRVLAQAKPQEEKVLSPAEAFVMTHMLKKVFQPGGTANRVKQFLKRPVAGKTGSTDWDSWLSGYTPDLATTVWLGFDQHRPLPQGTSRLTHQAWGSFMRDALAHVKPHRFSVPQGVVRVKIDPESGLVAGSECPRTIDSYFLQGTEPRQTCSLHHPKPKEERNSSWWERIIKWWFG</sequence>
<evidence type="ECO:0000256" key="15">
    <source>
        <dbReference type="ARBA" id="ARBA00034000"/>
    </source>
</evidence>
<comment type="similarity">
    <text evidence="3">In the N-terminal section; belongs to the glycosyltransferase 51 family.</text>
</comment>
<feature type="domain" description="Penicillin-binding protein transpeptidase" evidence="18">
    <location>
        <begin position="340"/>
        <end position="563"/>
    </location>
</feature>
<dbReference type="GO" id="GO:0030288">
    <property type="term" value="C:outer membrane-bounded periplasmic space"/>
    <property type="evidence" value="ECO:0007669"/>
    <property type="project" value="TreeGrafter"/>
</dbReference>
<dbReference type="Gene3D" id="3.40.710.10">
    <property type="entry name" value="DD-peptidase/beta-lactamase superfamily"/>
    <property type="match status" value="1"/>
</dbReference>
<keyword evidence="14" id="KW-0961">Cell wall biogenesis/degradation</keyword>
<evidence type="ECO:0000313" key="21">
    <source>
        <dbReference type="Proteomes" id="UP000241639"/>
    </source>
</evidence>
<dbReference type="InterPro" id="IPR050396">
    <property type="entry name" value="Glycosyltr_51/Transpeptidase"/>
</dbReference>
<dbReference type="AlphaFoldDB" id="A0A2T4Z4M9"/>
<evidence type="ECO:0000313" key="20">
    <source>
        <dbReference type="EMBL" id="PTM56851.1"/>
    </source>
</evidence>
<comment type="subcellular location">
    <subcellularLocation>
        <location evidence="1">Cell membrane</location>
    </subcellularLocation>
</comment>
<evidence type="ECO:0000256" key="1">
    <source>
        <dbReference type="ARBA" id="ARBA00004236"/>
    </source>
</evidence>
<keyword evidence="4" id="KW-1003">Cell membrane</keyword>
<dbReference type="InterPro" id="IPR036950">
    <property type="entry name" value="PBP_transglycosylase"/>
</dbReference>
<comment type="catalytic activity">
    <reaction evidence="16">
        <text>[GlcNAc-(1-&gt;4)-Mur2Ac(oyl-L-Ala-gamma-D-Glu-L-Lys-D-Ala-D-Ala)](n)-di-trans,octa-cis-undecaprenyl diphosphate + beta-D-GlcNAc-(1-&gt;4)-Mur2Ac(oyl-L-Ala-gamma-D-Glu-L-Lys-D-Ala-D-Ala)-di-trans,octa-cis-undecaprenyl diphosphate = [GlcNAc-(1-&gt;4)-Mur2Ac(oyl-L-Ala-gamma-D-Glu-L-Lys-D-Ala-D-Ala)](n+1)-di-trans,octa-cis-undecaprenyl diphosphate + di-trans,octa-cis-undecaprenyl diphosphate + H(+)</text>
        <dbReference type="Rhea" id="RHEA:23708"/>
        <dbReference type="Rhea" id="RHEA-COMP:9602"/>
        <dbReference type="Rhea" id="RHEA-COMP:9603"/>
        <dbReference type="ChEBI" id="CHEBI:15378"/>
        <dbReference type="ChEBI" id="CHEBI:58405"/>
        <dbReference type="ChEBI" id="CHEBI:60033"/>
        <dbReference type="ChEBI" id="CHEBI:78435"/>
        <dbReference type="EC" id="2.4.99.28"/>
    </reaction>
</comment>
<evidence type="ECO:0000259" key="19">
    <source>
        <dbReference type="Pfam" id="PF00912"/>
    </source>
</evidence>
<comment type="caution">
    <text evidence="20">The sequence shown here is derived from an EMBL/GenBank/DDBJ whole genome shotgun (WGS) entry which is preliminary data.</text>
</comment>
<dbReference type="GO" id="GO:0009252">
    <property type="term" value="P:peptidoglycan biosynthetic process"/>
    <property type="evidence" value="ECO:0007669"/>
    <property type="project" value="UniProtKB-KW"/>
</dbReference>
<dbReference type="Pfam" id="PF00912">
    <property type="entry name" value="Transgly"/>
    <property type="match status" value="1"/>
</dbReference>
<evidence type="ECO:0000256" key="4">
    <source>
        <dbReference type="ARBA" id="ARBA00022475"/>
    </source>
</evidence>
<dbReference type="GO" id="GO:0006508">
    <property type="term" value="P:proteolysis"/>
    <property type="evidence" value="ECO:0007669"/>
    <property type="project" value="UniProtKB-KW"/>
</dbReference>
<proteinExistence type="inferred from homology"/>
<evidence type="ECO:0000256" key="7">
    <source>
        <dbReference type="ARBA" id="ARBA00022676"/>
    </source>
</evidence>
<dbReference type="PANTHER" id="PTHR32282">
    <property type="entry name" value="BINDING PROTEIN TRANSPEPTIDASE, PUTATIVE-RELATED"/>
    <property type="match status" value="1"/>
</dbReference>
<feature type="domain" description="Glycosyl transferase family 51" evidence="19">
    <location>
        <begin position="74"/>
        <end position="249"/>
    </location>
</feature>
<dbReference type="SUPFAM" id="SSF56601">
    <property type="entry name" value="beta-lactamase/transpeptidase-like"/>
    <property type="match status" value="1"/>
</dbReference>
<evidence type="ECO:0000256" key="10">
    <source>
        <dbReference type="ARBA" id="ARBA00022960"/>
    </source>
</evidence>
<protein>
    <submittedName>
        <fullName evidence="20">1A family penicillin-binding protein</fullName>
    </submittedName>
</protein>
<dbReference type="RefSeq" id="WP_170105607.1">
    <property type="nucleotide sequence ID" value="NZ_PZZP01000002.1"/>
</dbReference>
<dbReference type="GO" id="GO:0071555">
    <property type="term" value="P:cell wall organization"/>
    <property type="evidence" value="ECO:0007669"/>
    <property type="project" value="UniProtKB-KW"/>
</dbReference>
<dbReference type="GO" id="GO:0008658">
    <property type="term" value="F:penicillin binding"/>
    <property type="evidence" value="ECO:0007669"/>
    <property type="project" value="InterPro"/>
</dbReference>
<feature type="transmembrane region" description="Helical" evidence="17">
    <location>
        <begin position="31"/>
        <end position="53"/>
    </location>
</feature>
<keyword evidence="17" id="KW-1133">Transmembrane helix</keyword>
<comment type="similarity">
    <text evidence="2">In the C-terminal section; belongs to the transpeptidase family.</text>
</comment>